<evidence type="ECO:0000313" key="3">
    <source>
        <dbReference type="Proteomes" id="UP000439903"/>
    </source>
</evidence>
<evidence type="ECO:0000256" key="1">
    <source>
        <dbReference type="SAM" id="MobiDB-lite"/>
    </source>
</evidence>
<evidence type="ECO:0000313" key="2">
    <source>
        <dbReference type="EMBL" id="KAF0551150.1"/>
    </source>
</evidence>
<feature type="region of interest" description="Disordered" evidence="1">
    <location>
        <begin position="189"/>
        <end position="254"/>
    </location>
</feature>
<feature type="compositionally biased region" description="Basic residues" evidence="1">
    <location>
        <begin position="189"/>
        <end position="220"/>
    </location>
</feature>
<dbReference type="Proteomes" id="UP000439903">
    <property type="component" value="Unassembled WGS sequence"/>
</dbReference>
<protein>
    <submittedName>
        <fullName evidence="2">Uncharacterized protein</fullName>
    </submittedName>
</protein>
<name>A0A8H4ETA3_GIGMA</name>
<keyword evidence="3" id="KW-1185">Reference proteome</keyword>
<comment type="caution">
    <text evidence="2">The sequence shown here is derived from an EMBL/GenBank/DDBJ whole genome shotgun (WGS) entry which is preliminary data.</text>
</comment>
<sequence>MLFGLTVQGSDSVDLFYSKLHKLARPVSELLSELEEIERYKTEQLSGAYLYSIPKPILGQQFYSNEDINRFIEEQIASRENLALKKPKEISEYSPSQNPPCPTQVDLNTESIKQLLEVMKHAKKTLAKKPGSGREKANKICVDHFLDEVLKNMGDDPDPNSFYADVDPVEDMHRQLENLQINLTKMAKAIKKNSSKPKSSCRKTKSKSRTKKKKSSKRVNAHIISDESFSDSSNSENSIISSENELETNTLAHS</sequence>
<gene>
    <name evidence="2" type="ORF">F8M41_023568</name>
</gene>
<dbReference type="EMBL" id="WTPW01000078">
    <property type="protein sequence ID" value="KAF0551150.1"/>
    <property type="molecule type" value="Genomic_DNA"/>
</dbReference>
<reference evidence="2 3" key="1">
    <citation type="journal article" date="2019" name="Environ. Microbiol.">
        <title>At the nexus of three kingdoms: the genome of the mycorrhizal fungus Gigaspora margarita provides insights into plant, endobacterial and fungal interactions.</title>
        <authorList>
            <person name="Venice F."/>
            <person name="Ghignone S."/>
            <person name="Salvioli di Fossalunga A."/>
            <person name="Amselem J."/>
            <person name="Novero M."/>
            <person name="Xianan X."/>
            <person name="Sedzielewska Toro K."/>
            <person name="Morin E."/>
            <person name="Lipzen A."/>
            <person name="Grigoriev I.V."/>
            <person name="Henrissat B."/>
            <person name="Martin F.M."/>
            <person name="Bonfante P."/>
        </authorList>
    </citation>
    <scope>NUCLEOTIDE SEQUENCE [LARGE SCALE GENOMIC DNA]</scope>
    <source>
        <strain evidence="2 3">BEG34</strain>
    </source>
</reference>
<organism evidence="2 3">
    <name type="scientific">Gigaspora margarita</name>
    <dbReference type="NCBI Taxonomy" id="4874"/>
    <lineage>
        <taxon>Eukaryota</taxon>
        <taxon>Fungi</taxon>
        <taxon>Fungi incertae sedis</taxon>
        <taxon>Mucoromycota</taxon>
        <taxon>Glomeromycotina</taxon>
        <taxon>Glomeromycetes</taxon>
        <taxon>Diversisporales</taxon>
        <taxon>Gigasporaceae</taxon>
        <taxon>Gigaspora</taxon>
    </lineage>
</organism>
<accession>A0A8H4ETA3</accession>
<dbReference type="AlphaFoldDB" id="A0A8H4ETA3"/>
<feature type="compositionally biased region" description="Low complexity" evidence="1">
    <location>
        <begin position="226"/>
        <end position="243"/>
    </location>
</feature>
<proteinExistence type="predicted"/>